<dbReference type="AlphaFoldDB" id="A0A956M3X9"/>
<name>A0A956M3X9_UNCEI</name>
<reference evidence="1" key="1">
    <citation type="submission" date="2020-04" db="EMBL/GenBank/DDBJ databases">
        <authorList>
            <person name="Zhang T."/>
        </authorList>
    </citation>
    <scope>NUCLEOTIDE SEQUENCE</scope>
    <source>
        <strain evidence="1">HKST-UBA01</strain>
    </source>
</reference>
<reference evidence="1" key="2">
    <citation type="journal article" date="2021" name="Microbiome">
        <title>Successional dynamics and alternative stable states in a saline activated sludge microbial community over 9 years.</title>
        <authorList>
            <person name="Wang Y."/>
            <person name="Ye J."/>
            <person name="Ju F."/>
            <person name="Liu L."/>
            <person name="Boyd J.A."/>
            <person name="Deng Y."/>
            <person name="Parks D.H."/>
            <person name="Jiang X."/>
            <person name="Yin X."/>
            <person name="Woodcroft B.J."/>
            <person name="Tyson G.W."/>
            <person name="Hugenholtz P."/>
            <person name="Polz M.F."/>
            <person name="Zhang T."/>
        </authorList>
    </citation>
    <scope>NUCLEOTIDE SEQUENCE</scope>
    <source>
        <strain evidence="1">HKST-UBA01</strain>
    </source>
</reference>
<dbReference type="EMBL" id="JAGQHR010000799">
    <property type="protein sequence ID" value="MCA9729682.1"/>
    <property type="molecule type" value="Genomic_DNA"/>
</dbReference>
<gene>
    <name evidence="1" type="ORF">KC729_18515</name>
</gene>
<feature type="non-terminal residue" evidence="1">
    <location>
        <position position="67"/>
    </location>
</feature>
<dbReference type="Proteomes" id="UP000697710">
    <property type="component" value="Unassembled WGS sequence"/>
</dbReference>
<evidence type="ECO:0000313" key="1">
    <source>
        <dbReference type="EMBL" id="MCA9729682.1"/>
    </source>
</evidence>
<accession>A0A956M3X9</accession>
<sequence>MKPCHLRFYVYGFADATAQWLDGSGVVPSKHSAQRGDRIVTALERAVYRSFWADSRRSCRSLASGST</sequence>
<protein>
    <submittedName>
        <fullName evidence="1">Uncharacterized protein</fullName>
    </submittedName>
</protein>
<organism evidence="1 2">
    <name type="scientific">Eiseniibacteriota bacterium</name>
    <dbReference type="NCBI Taxonomy" id="2212470"/>
    <lineage>
        <taxon>Bacteria</taxon>
        <taxon>Candidatus Eiseniibacteriota</taxon>
    </lineage>
</organism>
<comment type="caution">
    <text evidence="1">The sequence shown here is derived from an EMBL/GenBank/DDBJ whole genome shotgun (WGS) entry which is preliminary data.</text>
</comment>
<proteinExistence type="predicted"/>
<evidence type="ECO:0000313" key="2">
    <source>
        <dbReference type="Proteomes" id="UP000697710"/>
    </source>
</evidence>